<comment type="caution">
    <text evidence="2">The sequence shown here is derived from an EMBL/GenBank/DDBJ whole genome shotgun (WGS) entry which is preliminary data.</text>
</comment>
<feature type="chain" id="PRO_5034202332" evidence="1">
    <location>
        <begin position="18"/>
        <end position="157"/>
    </location>
</feature>
<evidence type="ECO:0000313" key="3">
    <source>
        <dbReference type="Proteomes" id="UP000664132"/>
    </source>
</evidence>
<evidence type="ECO:0000313" key="2">
    <source>
        <dbReference type="EMBL" id="KAG4416194.1"/>
    </source>
</evidence>
<dbReference type="EMBL" id="JAFJYH010000194">
    <property type="protein sequence ID" value="KAG4416194.1"/>
    <property type="molecule type" value="Genomic_DNA"/>
</dbReference>
<keyword evidence="3" id="KW-1185">Reference proteome</keyword>
<reference evidence="2" key="1">
    <citation type="submission" date="2021-02" db="EMBL/GenBank/DDBJ databases">
        <title>Genome sequence Cadophora malorum strain M34.</title>
        <authorList>
            <person name="Stefanovic E."/>
            <person name="Vu D."/>
            <person name="Scully C."/>
            <person name="Dijksterhuis J."/>
            <person name="Roader J."/>
            <person name="Houbraken J."/>
        </authorList>
    </citation>
    <scope>NUCLEOTIDE SEQUENCE</scope>
    <source>
        <strain evidence="2">M34</strain>
    </source>
</reference>
<protein>
    <submittedName>
        <fullName evidence="2">Uncharacterized protein</fullName>
    </submittedName>
</protein>
<evidence type="ECO:0000256" key="1">
    <source>
        <dbReference type="SAM" id="SignalP"/>
    </source>
</evidence>
<dbReference type="Proteomes" id="UP000664132">
    <property type="component" value="Unassembled WGS sequence"/>
</dbReference>
<gene>
    <name evidence="2" type="ORF">IFR04_010651</name>
</gene>
<sequence>MLQIFLLWISLTKEFDTSIPRRSTPNTYQWNPETKDWYQDWLVEPGKLSHAGGVAHFGGGLVADGHFDTKYTENKWPPGVKATLSIELQDGGKWDFGTVEWRNIIIEAQTTETDWCANIPEDNNNFRMQRTRPIATINGNTNSSTCYIAYITFLGLK</sequence>
<proteinExistence type="predicted"/>
<accession>A0A8H7T6U4</accession>
<organism evidence="2 3">
    <name type="scientific">Cadophora malorum</name>
    <dbReference type="NCBI Taxonomy" id="108018"/>
    <lineage>
        <taxon>Eukaryota</taxon>
        <taxon>Fungi</taxon>
        <taxon>Dikarya</taxon>
        <taxon>Ascomycota</taxon>
        <taxon>Pezizomycotina</taxon>
        <taxon>Leotiomycetes</taxon>
        <taxon>Helotiales</taxon>
        <taxon>Ploettnerulaceae</taxon>
        <taxon>Cadophora</taxon>
    </lineage>
</organism>
<dbReference type="OrthoDB" id="3360643at2759"/>
<feature type="signal peptide" evidence="1">
    <location>
        <begin position="1"/>
        <end position="17"/>
    </location>
</feature>
<name>A0A8H7T6U4_9HELO</name>
<keyword evidence="1" id="KW-0732">Signal</keyword>
<dbReference type="AlphaFoldDB" id="A0A8H7T6U4"/>